<protein>
    <recommendedName>
        <fullName evidence="2">Nitrogen regulatory protein P-II</fullName>
    </recommendedName>
</protein>
<proteinExistence type="predicted"/>
<feature type="non-terminal residue" evidence="1">
    <location>
        <position position="104"/>
    </location>
</feature>
<gene>
    <name evidence="1" type="ORF">METZ01_LOCUS375935</name>
</gene>
<name>A0A382TNL6_9ZZZZ</name>
<dbReference type="SUPFAM" id="SSF54913">
    <property type="entry name" value="GlnB-like"/>
    <property type="match status" value="1"/>
</dbReference>
<dbReference type="EMBL" id="UINC01137629">
    <property type="protein sequence ID" value="SVD23081.1"/>
    <property type="molecule type" value="Genomic_DNA"/>
</dbReference>
<dbReference type="AlphaFoldDB" id="A0A382TNL6"/>
<accession>A0A382TNL6</accession>
<organism evidence="1">
    <name type="scientific">marine metagenome</name>
    <dbReference type="NCBI Taxonomy" id="408172"/>
    <lineage>
        <taxon>unclassified sequences</taxon>
        <taxon>metagenomes</taxon>
        <taxon>ecological metagenomes</taxon>
    </lineage>
</organism>
<evidence type="ECO:0008006" key="2">
    <source>
        <dbReference type="Google" id="ProtNLM"/>
    </source>
</evidence>
<evidence type="ECO:0000313" key="1">
    <source>
        <dbReference type="EMBL" id="SVD23081.1"/>
    </source>
</evidence>
<dbReference type="InterPro" id="IPR011322">
    <property type="entry name" value="N-reg_PII-like_a/b"/>
</dbReference>
<reference evidence="1" key="1">
    <citation type="submission" date="2018-05" db="EMBL/GenBank/DDBJ databases">
        <authorList>
            <person name="Lanie J.A."/>
            <person name="Ng W.-L."/>
            <person name="Kazmierczak K.M."/>
            <person name="Andrzejewski T.M."/>
            <person name="Davidsen T.M."/>
            <person name="Wayne K.J."/>
            <person name="Tettelin H."/>
            <person name="Glass J.I."/>
            <person name="Rusch D."/>
            <person name="Podicherti R."/>
            <person name="Tsui H.-C.T."/>
            <person name="Winkler M.E."/>
        </authorList>
    </citation>
    <scope>NUCLEOTIDE SEQUENCE</scope>
</reference>
<sequence>MSDNAHSNDYSLLSLILPKGTALPVVEAIGKAGASGIFEMTARGSVLSEGGFLQRMFPPPSPEQHLLQTLVPNDKVDVVTEAAVEAGYLHQGGSGAVFVISCGV</sequence>